<organism evidence="1">
    <name type="scientific">marine metagenome</name>
    <dbReference type="NCBI Taxonomy" id="408172"/>
    <lineage>
        <taxon>unclassified sequences</taxon>
        <taxon>metagenomes</taxon>
        <taxon>ecological metagenomes</taxon>
    </lineage>
</organism>
<protein>
    <submittedName>
        <fullName evidence="1">Uncharacterized protein</fullName>
    </submittedName>
</protein>
<gene>
    <name evidence="1" type="ORF">METZ01_LOCUS196536</name>
</gene>
<reference evidence="1" key="1">
    <citation type="submission" date="2018-05" db="EMBL/GenBank/DDBJ databases">
        <authorList>
            <person name="Lanie J.A."/>
            <person name="Ng W.-L."/>
            <person name="Kazmierczak K.M."/>
            <person name="Andrzejewski T.M."/>
            <person name="Davidsen T.M."/>
            <person name="Wayne K.J."/>
            <person name="Tettelin H."/>
            <person name="Glass J.I."/>
            <person name="Rusch D."/>
            <person name="Podicherti R."/>
            <person name="Tsui H.-C.T."/>
            <person name="Winkler M.E."/>
        </authorList>
    </citation>
    <scope>NUCLEOTIDE SEQUENCE</scope>
</reference>
<dbReference type="AlphaFoldDB" id="A0A382DZY9"/>
<evidence type="ECO:0000313" key="1">
    <source>
        <dbReference type="EMBL" id="SVB43682.1"/>
    </source>
</evidence>
<proteinExistence type="predicted"/>
<dbReference type="EMBL" id="UINC01041848">
    <property type="protein sequence ID" value="SVB43682.1"/>
    <property type="molecule type" value="Genomic_DNA"/>
</dbReference>
<accession>A0A382DZY9</accession>
<name>A0A382DZY9_9ZZZZ</name>
<feature type="non-terminal residue" evidence="1">
    <location>
        <position position="1"/>
    </location>
</feature>
<sequence>VQFDNLLYAIFAGQESAVSSLPG</sequence>